<proteinExistence type="predicted"/>
<organism evidence="2 3">
    <name type="scientific">Actinomadura bangladeshensis</name>
    <dbReference type="NCBI Taxonomy" id="453573"/>
    <lineage>
        <taxon>Bacteria</taxon>
        <taxon>Bacillati</taxon>
        <taxon>Actinomycetota</taxon>
        <taxon>Actinomycetes</taxon>
        <taxon>Streptosporangiales</taxon>
        <taxon>Thermomonosporaceae</taxon>
        <taxon>Actinomadura</taxon>
    </lineage>
</organism>
<name>A0A4R4P3Y7_9ACTN</name>
<comment type="caution">
    <text evidence="2">The sequence shown here is derived from an EMBL/GenBank/DDBJ whole genome shotgun (WGS) entry which is preliminary data.</text>
</comment>
<reference evidence="2 3" key="1">
    <citation type="submission" date="2019-03" db="EMBL/GenBank/DDBJ databases">
        <title>Draft genome sequences of novel Actinobacteria.</title>
        <authorList>
            <person name="Sahin N."/>
            <person name="Ay H."/>
            <person name="Saygin H."/>
        </authorList>
    </citation>
    <scope>NUCLEOTIDE SEQUENCE [LARGE SCALE GENOMIC DNA]</scope>
    <source>
        <strain evidence="2 3">DSM 45347</strain>
    </source>
</reference>
<dbReference type="AlphaFoldDB" id="A0A4R4P3Y7"/>
<feature type="compositionally biased region" description="Basic and acidic residues" evidence="1">
    <location>
        <begin position="53"/>
        <end position="70"/>
    </location>
</feature>
<evidence type="ECO:0000256" key="1">
    <source>
        <dbReference type="SAM" id="MobiDB-lite"/>
    </source>
</evidence>
<evidence type="ECO:0000313" key="2">
    <source>
        <dbReference type="EMBL" id="TDC15357.1"/>
    </source>
</evidence>
<gene>
    <name evidence="2" type="ORF">E1284_15715</name>
</gene>
<protein>
    <submittedName>
        <fullName evidence="2">Uncharacterized protein</fullName>
    </submittedName>
</protein>
<dbReference type="EMBL" id="SMJW01000068">
    <property type="protein sequence ID" value="TDC15357.1"/>
    <property type="molecule type" value="Genomic_DNA"/>
</dbReference>
<keyword evidence="3" id="KW-1185">Reference proteome</keyword>
<evidence type="ECO:0000313" key="3">
    <source>
        <dbReference type="Proteomes" id="UP000295431"/>
    </source>
</evidence>
<dbReference type="Proteomes" id="UP000295431">
    <property type="component" value="Unassembled WGS sequence"/>
</dbReference>
<feature type="region of interest" description="Disordered" evidence="1">
    <location>
        <begin position="53"/>
        <end position="76"/>
    </location>
</feature>
<sequence>MSAREPLHSDRWPKEIARGVWFAGDDVFGGVLLVPDTAELMFMQAESWTVHEKARQQAGAERREKAERAGLARKSV</sequence>
<dbReference type="RefSeq" id="WP_131939824.1">
    <property type="nucleotide sequence ID" value="NZ_BAAAMX010000004.1"/>
</dbReference>
<accession>A0A4R4P3Y7</accession>
<dbReference type="OrthoDB" id="4211434at2"/>